<evidence type="ECO:0000256" key="2">
    <source>
        <dbReference type="SAM" id="Phobius"/>
    </source>
</evidence>
<dbReference type="Proteomes" id="UP001530400">
    <property type="component" value="Unassembled WGS sequence"/>
</dbReference>
<reference evidence="3 4" key="1">
    <citation type="submission" date="2024-10" db="EMBL/GenBank/DDBJ databases">
        <title>Updated reference genomes for cyclostephanoid diatoms.</title>
        <authorList>
            <person name="Roberts W.R."/>
            <person name="Alverson A.J."/>
        </authorList>
    </citation>
    <scope>NUCLEOTIDE SEQUENCE [LARGE SCALE GENOMIC DNA]</scope>
    <source>
        <strain evidence="3 4">AJA010-31</strain>
    </source>
</reference>
<comment type="caution">
    <text evidence="3">The sequence shown here is derived from an EMBL/GenBank/DDBJ whole genome shotgun (WGS) entry which is preliminary data.</text>
</comment>
<sequence>MNLLSSKVEAIVHHGSIFLETLALPSKDEYITAAYTAVNDVRAATASSWNLTYLTFRPLFILLGILGRYVAVVLKVIAQHSIAHGWVALREGFFQLRTASIWFARFQRDLPTSAKYAEIGVLSVLAILWMLRRRFQKYRYGERVMKWYRNKKQRALNEYEKIVNKAAETSLLLAMLLPHILYVVFIVAMKRLLPSVVTYLATRTYLISFISIWRPLYQTLCVVGQINHNIVNLVDDSDEADPKKKSKSLVPSRIKQQQKHKEQLREHKDVAVDLLKYWVVYAILLAIAGTSRLLPIVRSLLPLDETKTAKSWRFFGSKTVKSGLLARLRLTANYVEEIRLVFFVWLLLMPQSFLRTNEAGDKAKASKKAKSNRPLDILYNMLSPSVTSAIRSSAFLSGKVEGSSYGAKTIQFLQSLLSALVFTRVLKEEWKDFIIRTILESTALLPAAITMLMPGYFTSYGVIYVSLIVPAGYSIEAINKSEKSTSSLDALVLTMQDASRYLQFWVASSPLTTLLCWFEPVLAWVPLSTHVTWLLWACVQMKSPTHKIYNLIEGELIVFGILHSYNELACQDVNDTLIFRSVRGIIAFLPSNVKSGKESEANETSREKQE</sequence>
<feature type="transmembrane region" description="Helical" evidence="2">
    <location>
        <begin position="171"/>
        <end position="189"/>
    </location>
</feature>
<feature type="transmembrane region" description="Helical" evidence="2">
    <location>
        <begin position="274"/>
        <end position="294"/>
    </location>
</feature>
<feature type="region of interest" description="Disordered" evidence="1">
    <location>
        <begin position="237"/>
        <end position="259"/>
    </location>
</feature>
<feature type="transmembrane region" description="Helical" evidence="2">
    <location>
        <begin position="59"/>
        <end position="78"/>
    </location>
</feature>
<feature type="transmembrane region" description="Helical" evidence="2">
    <location>
        <begin position="195"/>
        <end position="213"/>
    </location>
</feature>
<keyword evidence="4" id="KW-1185">Reference proteome</keyword>
<organism evidence="3 4">
    <name type="scientific">Cyclotella atomus</name>
    <dbReference type="NCBI Taxonomy" id="382360"/>
    <lineage>
        <taxon>Eukaryota</taxon>
        <taxon>Sar</taxon>
        <taxon>Stramenopiles</taxon>
        <taxon>Ochrophyta</taxon>
        <taxon>Bacillariophyta</taxon>
        <taxon>Coscinodiscophyceae</taxon>
        <taxon>Thalassiosirophycidae</taxon>
        <taxon>Stephanodiscales</taxon>
        <taxon>Stephanodiscaceae</taxon>
        <taxon>Cyclotella</taxon>
    </lineage>
</organism>
<keyword evidence="2" id="KW-0472">Membrane</keyword>
<name>A0ABD3N0T3_9STRA</name>
<keyword evidence="2" id="KW-0812">Transmembrane</keyword>
<keyword evidence="2" id="KW-1133">Transmembrane helix</keyword>
<evidence type="ECO:0000256" key="1">
    <source>
        <dbReference type="SAM" id="MobiDB-lite"/>
    </source>
</evidence>
<evidence type="ECO:0000313" key="3">
    <source>
        <dbReference type="EMBL" id="KAL3769743.1"/>
    </source>
</evidence>
<evidence type="ECO:0000313" key="4">
    <source>
        <dbReference type="Proteomes" id="UP001530400"/>
    </source>
</evidence>
<gene>
    <name evidence="3" type="ORF">ACHAWO_009915</name>
</gene>
<dbReference type="EMBL" id="JALLPJ020001326">
    <property type="protein sequence ID" value="KAL3769743.1"/>
    <property type="molecule type" value="Genomic_DNA"/>
</dbReference>
<accession>A0ABD3N0T3</accession>
<dbReference type="AlphaFoldDB" id="A0ABD3N0T3"/>
<feature type="transmembrane region" description="Helical" evidence="2">
    <location>
        <begin position="113"/>
        <end position="131"/>
    </location>
</feature>
<proteinExistence type="predicted"/>
<protein>
    <submittedName>
        <fullName evidence="3">Uncharacterized protein</fullName>
    </submittedName>
</protein>